<evidence type="ECO:0000256" key="2">
    <source>
        <dbReference type="ARBA" id="ARBA00008335"/>
    </source>
</evidence>
<name>A0A9D9IAY0_9SPIO</name>
<feature type="transmembrane region" description="Helical" evidence="7">
    <location>
        <begin position="38"/>
        <end position="60"/>
    </location>
</feature>
<evidence type="ECO:0000313" key="9">
    <source>
        <dbReference type="EMBL" id="MBO8469005.1"/>
    </source>
</evidence>
<dbReference type="GO" id="GO:0022857">
    <property type="term" value="F:transmembrane transporter activity"/>
    <property type="evidence" value="ECO:0007669"/>
    <property type="project" value="InterPro"/>
</dbReference>
<dbReference type="EMBL" id="JADIMF010000070">
    <property type="protein sequence ID" value="MBO8469005.1"/>
    <property type="molecule type" value="Genomic_DNA"/>
</dbReference>
<evidence type="ECO:0000256" key="5">
    <source>
        <dbReference type="ARBA" id="ARBA00022989"/>
    </source>
</evidence>
<dbReference type="AlphaFoldDB" id="A0A9D9IAY0"/>
<comment type="subcellular location">
    <subcellularLocation>
        <location evidence="1">Endomembrane system</location>
        <topology evidence="1">Multi-pass membrane protein</topology>
    </subcellularLocation>
</comment>
<feature type="transmembrane region" description="Helical" evidence="7">
    <location>
        <begin position="295"/>
        <end position="314"/>
    </location>
</feature>
<evidence type="ECO:0000256" key="1">
    <source>
        <dbReference type="ARBA" id="ARBA00004127"/>
    </source>
</evidence>
<proteinExistence type="inferred from homology"/>
<dbReference type="SUPFAM" id="SSF103473">
    <property type="entry name" value="MFS general substrate transporter"/>
    <property type="match status" value="1"/>
</dbReference>
<dbReference type="PANTHER" id="PTHR23514">
    <property type="entry name" value="BYPASS OF STOP CODON PROTEIN 6"/>
    <property type="match status" value="1"/>
</dbReference>
<comment type="similarity">
    <text evidence="2">Belongs to the major facilitator superfamily.</text>
</comment>
<feature type="transmembrane region" description="Helical" evidence="7">
    <location>
        <begin position="352"/>
        <end position="374"/>
    </location>
</feature>
<dbReference type="InterPro" id="IPR020846">
    <property type="entry name" value="MFS_dom"/>
</dbReference>
<dbReference type="GO" id="GO:0012505">
    <property type="term" value="C:endomembrane system"/>
    <property type="evidence" value="ECO:0007669"/>
    <property type="project" value="UniProtKB-SubCell"/>
</dbReference>
<feature type="transmembrane region" description="Helical" evidence="7">
    <location>
        <begin position="72"/>
        <end position="88"/>
    </location>
</feature>
<dbReference type="PANTHER" id="PTHR23514:SF3">
    <property type="entry name" value="BYPASS OF STOP CODON PROTEIN 6"/>
    <property type="match status" value="1"/>
</dbReference>
<evidence type="ECO:0000256" key="7">
    <source>
        <dbReference type="SAM" id="Phobius"/>
    </source>
</evidence>
<keyword evidence="3" id="KW-0813">Transport</keyword>
<comment type="caution">
    <text evidence="9">The sequence shown here is derived from an EMBL/GenBank/DDBJ whole genome shotgun (WGS) entry which is preliminary data.</text>
</comment>
<dbReference type="GO" id="GO:0016020">
    <property type="term" value="C:membrane"/>
    <property type="evidence" value="ECO:0007669"/>
    <property type="project" value="TreeGrafter"/>
</dbReference>
<feature type="transmembrane region" description="Helical" evidence="7">
    <location>
        <begin position="326"/>
        <end position="346"/>
    </location>
</feature>
<feature type="transmembrane region" description="Helical" evidence="7">
    <location>
        <begin position="239"/>
        <end position="260"/>
    </location>
</feature>
<evidence type="ECO:0000259" key="8">
    <source>
        <dbReference type="PROSITE" id="PS50850"/>
    </source>
</evidence>
<dbReference type="Gene3D" id="1.20.1250.20">
    <property type="entry name" value="MFS general substrate transporter like domains"/>
    <property type="match status" value="2"/>
</dbReference>
<reference evidence="9" key="1">
    <citation type="submission" date="2020-10" db="EMBL/GenBank/DDBJ databases">
        <authorList>
            <person name="Gilroy R."/>
        </authorList>
    </citation>
    <scope>NUCLEOTIDE SEQUENCE</scope>
    <source>
        <strain evidence="9">14700</strain>
    </source>
</reference>
<dbReference type="InterPro" id="IPR051788">
    <property type="entry name" value="MFS_Transporter"/>
</dbReference>
<dbReference type="PROSITE" id="PS50850">
    <property type="entry name" value="MFS"/>
    <property type="match status" value="1"/>
</dbReference>
<sequence length="382" mass="40553">MKNKGLYIICAILMVILGLSDALRGIFTPLFTEVFGFSMSQVGFIVSASYLGNLVCLLFGGVILDKIGRKKAMAIFVVALAISELILLGGRVYFLLVLGFFLALGISTLLNTTMNLLSDSFSATKSLMLLNALFFLQGIGTAGSQFILSRFSSDVRVWNGVLIAMAVLLVPICFAITRLRAEGSSEKKNEEEIPDNGIKKLQMFPIAMVTLSLGFYLIAEHGLTNYLIMYGTEQLKLTAAAAGLGLSLYSAGIMVGRLVIGQFVDKVGARKMLLLSLIAAFVVTAAVFGTGILPLLFLTGLAVSIVYPTTVALVRKYAPSSLGARATTAVVSAASILDVVFNAIFGSAIDRFGYGASMPVLCVAIAVAAVFMLLTGSDKKRA</sequence>
<dbReference type="Pfam" id="PF07690">
    <property type="entry name" value="MFS_1"/>
    <property type="match status" value="1"/>
</dbReference>
<protein>
    <submittedName>
        <fullName evidence="9">MFS transporter</fullName>
    </submittedName>
</protein>
<feature type="transmembrane region" description="Helical" evidence="7">
    <location>
        <begin position="160"/>
        <end position="181"/>
    </location>
</feature>
<feature type="domain" description="Major facilitator superfamily (MFS) profile" evidence="8">
    <location>
        <begin position="6"/>
        <end position="380"/>
    </location>
</feature>
<evidence type="ECO:0000256" key="6">
    <source>
        <dbReference type="ARBA" id="ARBA00023136"/>
    </source>
</evidence>
<keyword evidence="5 7" id="KW-1133">Transmembrane helix</keyword>
<reference evidence="9" key="2">
    <citation type="journal article" date="2021" name="PeerJ">
        <title>Extensive microbial diversity within the chicken gut microbiome revealed by metagenomics and culture.</title>
        <authorList>
            <person name="Gilroy R."/>
            <person name="Ravi A."/>
            <person name="Getino M."/>
            <person name="Pursley I."/>
            <person name="Horton D.L."/>
            <person name="Alikhan N.F."/>
            <person name="Baker D."/>
            <person name="Gharbi K."/>
            <person name="Hall N."/>
            <person name="Watson M."/>
            <person name="Adriaenssens E.M."/>
            <person name="Foster-Nyarko E."/>
            <person name="Jarju S."/>
            <person name="Secka A."/>
            <person name="Antonio M."/>
            <person name="Oren A."/>
            <person name="Chaudhuri R.R."/>
            <person name="La Ragione R."/>
            <person name="Hildebrand F."/>
            <person name="Pallen M.J."/>
        </authorList>
    </citation>
    <scope>NUCLEOTIDE SEQUENCE</scope>
    <source>
        <strain evidence="9">14700</strain>
    </source>
</reference>
<keyword evidence="6 7" id="KW-0472">Membrane</keyword>
<evidence type="ECO:0000313" key="10">
    <source>
        <dbReference type="Proteomes" id="UP000810292"/>
    </source>
</evidence>
<feature type="transmembrane region" description="Helical" evidence="7">
    <location>
        <begin position="201"/>
        <end position="219"/>
    </location>
</feature>
<evidence type="ECO:0000256" key="3">
    <source>
        <dbReference type="ARBA" id="ARBA00022448"/>
    </source>
</evidence>
<keyword evidence="4 7" id="KW-0812">Transmembrane</keyword>
<gene>
    <name evidence="9" type="ORF">IAA72_04380</name>
</gene>
<dbReference type="InterPro" id="IPR036259">
    <property type="entry name" value="MFS_trans_sf"/>
</dbReference>
<dbReference type="InterPro" id="IPR011701">
    <property type="entry name" value="MFS"/>
</dbReference>
<evidence type="ECO:0000256" key="4">
    <source>
        <dbReference type="ARBA" id="ARBA00022692"/>
    </source>
</evidence>
<feature type="transmembrane region" description="Helical" evidence="7">
    <location>
        <begin position="94"/>
        <end position="117"/>
    </location>
</feature>
<feature type="transmembrane region" description="Helical" evidence="7">
    <location>
        <begin position="129"/>
        <end position="148"/>
    </location>
</feature>
<dbReference type="Proteomes" id="UP000810292">
    <property type="component" value="Unassembled WGS sequence"/>
</dbReference>
<accession>A0A9D9IAY0</accession>
<organism evidence="9 10">
    <name type="scientific">Candidatus Ornithospirochaeta stercoravium</name>
    <dbReference type="NCBI Taxonomy" id="2840897"/>
    <lineage>
        <taxon>Bacteria</taxon>
        <taxon>Pseudomonadati</taxon>
        <taxon>Spirochaetota</taxon>
        <taxon>Spirochaetia</taxon>
        <taxon>Spirochaetales</taxon>
        <taxon>Spirochaetaceae</taxon>
        <taxon>Spirochaetaceae incertae sedis</taxon>
        <taxon>Candidatus Ornithospirochaeta</taxon>
    </lineage>
</organism>